<dbReference type="SFLD" id="SFLDG01129">
    <property type="entry name" value="C1.5:_HAD__Beta-PGM__Phosphata"/>
    <property type="match status" value="1"/>
</dbReference>
<dbReference type="EMBL" id="FNMZ01000007">
    <property type="protein sequence ID" value="SDX62110.1"/>
    <property type="molecule type" value="Genomic_DNA"/>
</dbReference>
<dbReference type="GO" id="GO:0008967">
    <property type="term" value="F:phosphoglycolate phosphatase activity"/>
    <property type="evidence" value="ECO:0007669"/>
    <property type="project" value="TreeGrafter"/>
</dbReference>
<name>A0A1H3D720_9RHOB</name>
<keyword evidence="2" id="KW-1185">Reference proteome</keyword>
<dbReference type="Proteomes" id="UP000199118">
    <property type="component" value="Unassembled WGS sequence"/>
</dbReference>
<dbReference type="InterPro" id="IPR006439">
    <property type="entry name" value="HAD-SF_hydro_IA"/>
</dbReference>
<reference evidence="1 2" key="1">
    <citation type="submission" date="2016-10" db="EMBL/GenBank/DDBJ databases">
        <authorList>
            <person name="de Groot N.N."/>
        </authorList>
    </citation>
    <scope>NUCLEOTIDE SEQUENCE [LARGE SCALE GENOMIC DNA]</scope>
    <source>
        <strain evidence="1 2">DSM 17890</strain>
    </source>
</reference>
<evidence type="ECO:0000313" key="2">
    <source>
        <dbReference type="Proteomes" id="UP000199118"/>
    </source>
</evidence>
<dbReference type="PANTHER" id="PTHR43434:SF24">
    <property type="entry name" value="HYDROLASE-RELATED"/>
    <property type="match status" value="1"/>
</dbReference>
<accession>A0A1H3D720</accession>
<dbReference type="NCBIfam" id="TIGR01549">
    <property type="entry name" value="HAD-SF-IA-v1"/>
    <property type="match status" value="1"/>
</dbReference>
<dbReference type="InterPro" id="IPR050155">
    <property type="entry name" value="HAD-like_hydrolase_sf"/>
</dbReference>
<dbReference type="InterPro" id="IPR023198">
    <property type="entry name" value="PGP-like_dom2"/>
</dbReference>
<evidence type="ECO:0000313" key="1">
    <source>
        <dbReference type="EMBL" id="SDX62110.1"/>
    </source>
</evidence>
<protein>
    <submittedName>
        <fullName evidence="1">Phosphoglycolate phosphatase</fullName>
    </submittedName>
</protein>
<dbReference type="STRING" id="356660.SAMN05444336_107123"/>
<gene>
    <name evidence="1" type="ORF">SAMN05444336_107123</name>
</gene>
<dbReference type="InterPro" id="IPR036412">
    <property type="entry name" value="HAD-like_sf"/>
</dbReference>
<sequence length="241" mass="25471">MTPDIVTAEIVTPDTPLRLVVFDMDGTLIDSQALILAAMDRAFAAEHRAPPPPSDTLGIIGLSLPEAFRRLAPSEDGPAIDRLCAAYRAAFVAIRAETGGEASSPLYPGAREAVARLAARPEMLLGVATGKARRGLNHALAAHDLGGFFQTLQTADDHPSKPHPSMLLRALAETGAEAAHAVMIGDTEYDMEMARNAGFAALAVTWGYHDEPRLRAAGAHAVIHGYHELEAALAALEEEGV</sequence>
<dbReference type="InterPro" id="IPR041492">
    <property type="entry name" value="HAD_2"/>
</dbReference>
<dbReference type="AlphaFoldDB" id="A0A1H3D720"/>
<proteinExistence type="predicted"/>
<dbReference type="SFLD" id="SFLDS00003">
    <property type="entry name" value="Haloacid_Dehalogenase"/>
    <property type="match status" value="1"/>
</dbReference>
<organism evidence="1 2">
    <name type="scientific">Albimonas donghaensis</name>
    <dbReference type="NCBI Taxonomy" id="356660"/>
    <lineage>
        <taxon>Bacteria</taxon>
        <taxon>Pseudomonadati</taxon>
        <taxon>Pseudomonadota</taxon>
        <taxon>Alphaproteobacteria</taxon>
        <taxon>Rhodobacterales</taxon>
        <taxon>Paracoccaceae</taxon>
        <taxon>Albimonas</taxon>
    </lineage>
</organism>
<dbReference type="SFLD" id="SFLDG01135">
    <property type="entry name" value="C1.5.6:_HAD__Beta-PGM__Phospha"/>
    <property type="match status" value="1"/>
</dbReference>
<dbReference type="Gene3D" id="3.40.50.1000">
    <property type="entry name" value="HAD superfamily/HAD-like"/>
    <property type="match status" value="1"/>
</dbReference>
<dbReference type="RefSeq" id="WP_245710627.1">
    <property type="nucleotide sequence ID" value="NZ_FNMZ01000007.1"/>
</dbReference>
<dbReference type="GO" id="GO:0005829">
    <property type="term" value="C:cytosol"/>
    <property type="evidence" value="ECO:0007669"/>
    <property type="project" value="TreeGrafter"/>
</dbReference>
<dbReference type="GO" id="GO:0006281">
    <property type="term" value="P:DNA repair"/>
    <property type="evidence" value="ECO:0007669"/>
    <property type="project" value="TreeGrafter"/>
</dbReference>
<dbReference type="SUPFAM" id="SSF56784">
    <property type="entry name" value="HAD-like"/>
    <property type="match status" value="1"/>
</dbReference>
<dbReference type="PANTHER" id="PTHR43434">
    <property type="entry name" value="PHOSPHOGLYCOLATE PHOSPHATASE"/>
    <property type="match status" value="1"/>
</dbReference>
<dbReference type="Gene3D" id="1.10.150.240">
    <property type="entry name" value="Putative phosphatase, domain 2"/>
    <property type="match status" value="1"/>
</dbReference>
<dbReference type="Pfam" id="PF13419">
    <property type="entry name" value="HAD_2"/>
    <property type="match status" value="1"/>
</dbReference>
<dbReference type="InterPro" id="IPR023214">
    <property type="entry name" value="HAD_sf"/>
</dbReference>